<evidence type="ECO:0000259" key="1">
    <source>
        <dbReference type="Pfam" id="PF14338"/>
    </source>
</evidence>
<keyword evidence="3" id="KW-1185">Reference proteome</keyword>
<reference evidence="3" key="1">
    <citation type="journal article" date="2019" name="Int. J. Syst. Evol. Microbiol.">
        <title>The Global Catalogue of Microorganisms (GCM) 10K type strain sequencing project: providing services to taxonomists for standard genome sequencing and annotation.</title>
        <authorList>
            <consortium name="The Broad Institute Genomics Platform"/>
            <consortium name="The Broad Institute Genome Sequencing Center for Infectious Disease"/>
            <person name="Wu L."/>
            <person name="Ma J."/>
        </authorList>
    </citation>
    <scope>NUCLEOTIDE SEQUENCE [LARGE SCALE GENOMIC DNA]</scope>
    <source>
        <strain evidence="3">CCUG 50754</strain>
    </source>
</reference>
<feature type="domain" description="Restriction system protein Mrr-like N-terminal" evidence="1">
    <location>
        <begin position="9"/>
        <end position="97"/>
    </location>
</feature>
<dbReference type="InterPro" id="IPR025745">
    <property type="entry name" value="Mrr-like_N_dom"/>
</dbReference>
<accession>A0ABW2ZRC2</accession>
<name>A0ABW2ZRC2_9MICO</name>
<evidence type="ECO:0000313" key="2">
    <source>
        <dbReference type="EMBL" id="MFD0780919.1"/>
    </source>
</evidence>
<dbReference type="Pfam" id="PF14338">
    <property type="entry name" value="Mrr_N"/>
    <property type="match status" value="1"/>
</dbReference>
<sequence>MAFPHDDRIAEELLKYIARQPGGRIHGPQSYEPLADAFAELAPDDRESRVPTGELRWESKVRFARLKLVERGLLFPAKEGPDPKRGVWILTDLGKRVATGESVPLAAPRGQESVREGVILGWNRSLWDGWEETYEGVVNMLMAGATYKTRWSVGSRRDLAPGTEAWLLRQGGPYGILGHGVVTSEPFEDAHFARHGETSRYVDVEFDVLLDEEDILSRDALERAIPEVAWRYQFQSGNRVAADANARLRKLWDDYIS</sequence>
<dbReference type="EMBL" id="JBHTIM010000001">
    <property type="protein sequence ID" value="MFD0780919.1"/>
    <property type="molecule type" value="Genomic_DNA"/>
</dbReference>
<organism evidence="2 3">
    <name type="scientific">Microbacterium koreense</name>
    <dbReference type="NCBI Taxonomy" id="323761"/>
    <lineage>
        <taxon>Bacteria</taxon>
        <taxon>Bacillati</taxon>
        <taxon>Actinomycetota</taxon>
        <taxon>Actinomycetes</taxon>
        <taxon>Micrococcales</taxon>
        <taxon>Microbacteriaceae</taxon>
        <taxon>Microbacterium</taxon>
    </lineage>
</organism>
<proteinExistence type="predicted"/>
<protein>
    <submittedName>
        <fullName evidence="2">Winged helix-turn-helix domain-containing protein</fullName>
    </submittedName>
</protein>
<dbReference type="RefSeq" id="WP_378752208.1">
    <property type="nucleotide sequence ID" value="NZ_JBHSSV010000008.1"/>
</dbReference>
<evidence type="ECO:0000313" key="3">
    <source>
        <dbReference type="Proteomes" id="UP001597042"/>
    </source>
</evidence>
<comment type="caution">
    <text evidence="2">The sequence shown here is derived from an EMBL/GenBank/DDBJ whole genome shotgun (WGS) entry which is preliminary data.</text>
</comment>
<dbReference type="Proteomes" id="UP001597042">
    <property type="component" value="Unassembled WGS sequence"/>
</dbReference>
<gene>
    <name evidence="2" type="ORF">ACFQZV_06355</name>
</gene>